<protein>
    <submittedName>
        <fullName evidence="1">Uncharacterized protein</fullName>
    </submittedName>
</protein>
<proteinExistence type="predicted"/>
<dbReference type="Pfam" id="PF07120">
    <property type="entry name" value="DUF1376"/>
    <property type="match status" value="1"/>
</dbReference>
<dbReference type="EMBL" id="LR130779">
    <property type="protein sequence ID" value="VDN62136.1"/>
    <property type="molecule type" value="Genomic_DNA"/>
</dbReference>
<gene>
    <name evidence="1" type="ORF">POT9AD_1145</name>
</gene>
<sequence>MTASDLPAPLVPADVDLRGLPFMPLDVNRVRDSDLAIEASGDEFRAAVLLWCASWNQVPAGSLPDAEQALAAYAGFGRDLKSWKKVRAGALRGFVKCSDGRLYHPVVAEKAIDAWAQRLEHRAVKESKNKRKEKERKDRAAMFEALRGAGQVLAWNTPTSELREAFAALEKGEDSVTSHGPVTVTGHAQVTAKTGNREGEGQGQGKEPPIAPLGDQSQEQPAKKPAAKAESKGTRAKQRKPLQLPFLMTGEMLAWAKEKAPAVNLDRETERFCDYWTGTGKAMADWPSTWRNWMRRAQDDIERRGQSGAPKSDLNDTSWIHEGDPL</sequence>
<accession>A0A653B1A8</accession>
<dbReference type="OrthoDB" id="7025461at2"/>
<dbReference type="InterPro" id="IPR010781">
    <property type="entry name" value="DUF1376"/>
</dbReference>
<name>A0A653B1A8_ECTOL</name>
<dbReference type="AlphaFoldDB" id="A0A653B1A8"/>
<organism evidence="1">
    <name type="scientific">Ectopseudomonas oleovorans</name>
    <name type="common">Pseudomonas oleovorans</name>
    <dbReference type="NCBI Taxonomy" id="301"/>
    <lineage>
        <taxon>Bacteria</taxon>
        <taxon>Pseudomonadati</taxon>
        <taxon>Pseudomonadota</taxon>
        <taxon>Gammaproteobacteria</taxon>
        <taxon>Pseudomonadales</taxon>
        <taxon>Pseudomonadaceae</taxon>
        <taxon>Ectopseudomonas</taxon>
    </lineage>
</organism>
<evidence type="ECO:0000313" key="1">
    <source>
        <dbReference type="EMBL" id="VDN62136.1"/>
    </source>
</evidence>
<reference evidence="1" key="1">
    <citation type="submission" date="2018-11" db="EMBL/GenBank/DDBJ databases">
        <authorList>
            <consortium name="Genoscope - CEA"/>
            <person name="William W."/>
        </authorList>
    </citation>
    <scope>NUCLEOTIDE SEQUENCE [LARGE SCALE GENOMIC DNA]</scope>
    <source>
        <strain evidence="1">T9AD</strain>
    </source>
</reference>